<proteinExistence type="predicted"/>
<feature type="region of interest" description="Disordered" evidence="6">
    <location>
        <begin position="353"/>
        <end position="372"/>
    </location>
</feature>
<comment type="caution">
    <text evidence="9">The sequence shown here is derived from an EMBL/GenBank/DDBJ whole genome shotgun (WGS) entry which is preliminary data.</text>
</comment>
<gene>
    <name evidence="9" type="ORF">I7X39_03975</name>
</gene>
<dbReference type="GO" id="GO:0017004">
    <property type="term" value="P:cytochrome complex assembly"/>
    <property type="evidence" value="ECO:0007669"/>
    <property type="project" value="UniProtKB-KW"/>
</dbReference>
<evidence type="ECO:0000256" key="1">
    <source>
        <dbReference type="ARBA" id="ARBA00004141"/>
    </source>
</evidence>
<keyword evidence="3" id="KW-0201">Cytochrome c-type biogenesis</keyword>
<dbReference type="InterPro" id="IPR023494">
    <property type="entry name" value="Cyt_c_bgen_Ccs1/CcsB/ResB"/>
</dbReference>
<protein>
    <submittedName>
        <fullName evidence="9">Cytochrome c biogenesis protein ResB</fullName>
    </submittedName>
</protein>
<feature type="transmembrane region" description="Helical" evidence="7">
    <location>
        <begin position="148"/>
        <end position="166"/>
    </location>
</feature>
<reference evidence="9" key="1">
    <citation type="submission" date="2020-12" db="EMBL/GenBank/DDBJ databases">
        <title>The genome sequence of Inhella sp. 1Y17.</title>
        <authorList>
            <person name="Liu Y."/>
        </authorList>
    </citation>
    <scope>NUCLEOTIDE SEQUENCE</scope>
    <source>
        <strain evidence="9">1Y17</strain>
    </source>
</reference>
<keyword evidence="10" id="KW-1185">Reference proteome</keyword>
<dbReference type="Proteomes" id="UP000613266">
    <property type="component" value="Unassembled WGS sequence"/>
</dbReference>
<feature type="transmembrane region" description="Helical" evidence="7">
    <location>
        <begin position="596"/>
        <end position="614"/>
    </location>
</feature>
<sequence length="660" mass="72727">MRFAIALLTLICIASVIGTVLKQREPLNNYINEFGPFWAELFGRLDLFTVYSAPWFLVILAFLVISTSLCIARQTPKILHDWKDAKLRVREQSLSAYHHHAVAEWPQDALAARQTLAERLAAQGWQLKEQERESGRLLASRKGKVHKLGYLAAHGAIVLVCLGGLLDGDLIVRLALKLQGKQLFTGSGNVTNPEPYRLDTRNPSFRANLFVPEGQRSNTAVLSLPGGIALQELPFELELKKFIVEYYDTGMPKLFASEVLLRDADGERTARVEVNKPLIHKGMAIYQSSFEDGGSKVTLRAEPLAGGRALEIDGQVGGKLPLPSFQTTLEVAELRVINVEDFGQVRGAAEAASAPTKHAFGGGSAAKDPSKKTLRNIGPAITYRLRDAAGQAREFHNYMQPVELDGQRVYLMGMRESSNAEFRYLRIPADENDSLEGWLRLRRALHDPVLRSMAAQAYAQAATDKPELRGQLSASADKALALLAGAEKMDDGPPGGLPALSHYIEKTVPAPERERVSAVLLRVLSGALSQLDETVRQAVQVSVPPTSEPRQAFLTQALLSLSDSVFYPAQHLFTLQGFEQRQASVFQVTRAPGQKLVYLGAVLLMLGVFAMLYIRERRLWLWLAPGAAGSGTQVLMAYSSQRQGSDTEREFEQLKTLIQP</sequence>
<name>A0A931J359_9BURK</name>
<evidence type="ECO:0000313" key="9">
    <source>
        <dbReference type="EMBL" id="MBH9576057.1"/>
    </source>
</evidence>
<evidence type="ECO:0000313" key="10">
    <source>
        <dbReference type="Proteomes" id="UP000613266"/>
    </source>
</evidence>
<evidence type="ECO:0000256" key="3">
    <source>
        <dbReference type="ARBA" id="ARBA00022748"/>
    </source>
</evidence>
<dbReference type="InterPro" id="IPR007816">
    <property type="entry name" value="ResB-like_domain"/>
</dbReference>
<dbReference type="PANTHER" id="PTHR31566:SF0">
    <property type="entry name" value="CYTOCHROME C BIOGENESIS PROTEIN CCS1, CHLOROPLASTIC"/>
    <property type="match status" value="1"/>
</dbReference>
<feature type="domain" description="ResB-like" evidence="8">
    <location>
        <begin position="1"/>
        <end position="652"/>
    </location>
</feature>
<evidence type="ECO:0000256" key="2">
    <source>
        <dbReference type="ARBA" id="ARBA00022692"/>
    </source>
</evidence>
<feature type="transmembrane region" description="Helical" evidence="7">
    <location>
        <begin position="53"/>
        <end position="72"/>
    </location>
</feature>
<evidence type="ECO:0000256" key="5">
    <source>
        <dbReference type="ARBA" id="ARBA00023136"/>
    </source>
</evidence>
<dbReference type="AlphaFoldDB" id="A0A931J359"/>
<keyword evidence="4 7" id="KW-1133">Transmembrane helix</keyword>
<dbReference type="EMBL" id="JAEDAK010000002">
    <property type="protein sequence ID" value="MBH9576057.1"/>
    <property type="molecule type" value="Genomic_DNA"/>
</dbReference>
<keyword evidence="2 7" id="KW-0812">Transmembrane</keyword>
<evidence type="ECO:0000256" key="4">
    <source>
        <dbReference type="ARBA" id="ARBA00022989"/>
    </source>
</evidence>
<evidence type="ECO:0000259" key="8">
    <source>
        <dbReference type="Pfam" id="PF05140"/>
    </source>
</evidence>
<keyword evidence="5 7" id="KW-0472">Membrane</keyword>
<dbReference type="PANTHER" id="PTHR31566">
    <property type="entry name" value="CYTOCHROME C BIOGENESIS PROTEIN CCS1, CHLOROPLASTIC"/>
    <property type="match status" value="1"/>
</dbReference>
<comment type="subcellular location">
    <subcellularLocation>
        <location evidence="1">Membrane</location>
        <topology evidence="1">Multi-pass membrane protein</topology>
    </subcellularLocation>
</comment>
<evidence type="ECO:0000256" key="6">
    <source>
        <dbReference type="SAM" id="MobiDB-lite"/>
    </source>
</evidence>
<accession>A0A931J359</accession>
<dbReference type="Pfam" id="PF05140">
    <property type="entry name" value="ResB"/>
    <property type="match status" value="1"/>
</dbReference>
<dbReference type="GO" id="GO:0016020">
    <property type="term" value="C:membrane"/>
    <property type="evidence" value="ECO:0007669"/>
    <property type="project" value="UniProtKB-SubCell"/>
</dbReference>
<organism evidence="9 10">
    <name type="scientific">Inhella proteolytica</name>
    <dbReference type="NCBI Taxonomy" id="2795029"/>
    <lineage>
        <taxon>Bacteria</taxon>
        <taxon>Pseudomonadati</taxon>
        <taxon>Pseudomonadota</taxon>
        <taxon>Betaproteobacteria</taxon>
        <taxon>Burkholderiales</taxon>
        <taxon>Sphaerotilaceae</taxon>
        <taxon>Inhella</taxon>
    </lineage>
</organism>
<evidence type="ECO:0000256" key="7">
    <source>
        <dbReference type="SAM" id="Phobius"/>
    </source>
</evidence>